<dbReference type="GO" id="GO:0005509">
    <property type="term" value="F:calcium ion binding"/>
    <property type="evidence" value="ECO:0007669"/>
    <property type="project" value="InterPro"/>
</dbReference>
<keyword evidence="1" id="KW-0472">Membrane</keyword>
<reference evidence="3" key="1">
    <citation type="submission" date="2022-01" db="EMBL/GenBank/DDBJ databases">
        <authorList>
            <person name="Lagorce A."/>
        </authorList>
    </citation>
    <scope>NUCLEOTIDE SEQUENCE</scope>
    <source>
        <strain evidence="3">Th15_F1_D04</strain>
    </source>
</reference>
<feature type="transmembrane region" description="Helical" evidence="1">
    <location>
        <begin position="15"/>
        <end position="33"/>
    </location>
</feature>
<dbReference type="Proteomes" id="UP001295420">
    <property type="component" value="Unassembled WGS sequence"/>
</dbReference>
<dbReference type="InterPro" id="IPR045535">
    <property type="entry name" value="ThsA_Macro"/>
</dbReference>
<dbReference type="InterPro" id="IPR002048">
    <property type="entry name" value="EF_hand_dom"/>
</dbReference>
<dbReference type="EMBL" id="CAKMTQ010000034">
    <property type="protein sequence ID" value="CAH1534579.1"/>
    <property type="molecule type" value="Genomic_DNA"/>
</dbReference>
<feature type="transmembrane region" description="Helical" evidence="1">
    <location>
        <begin position="45"/>
        <end position="62"/>
    </location>
</feature>
<feature type="domain" description="EF-hand" evidence="2">
    <location>
        <begin position="166"/>
        <end position="201"/>
    </location>
</feature>
<keyword evidence="1" id="KW-0812">Transmembrane</keyword>
<comment type="caution">
    <text evidence="3">The sequence shown here is derived from an EMBL/GenBank/DDBJ whole genome shotgun (WGS) entry which is preliminary data.</text>
</comment>
<evidence type="ECO:0000313" key="4">
    <source>
        <dbReference type="Proteomes" id="UP001295420"/>
    </source>
</evidence>
<accession>A0AAU9Q910</accession>
<name>A0AAU9Q910_9VIBR</name>
<proteinExistence type="predicted"/>
<evidence type="ECO:0000259" key="2">
    <source>
        <dbReference type="PROSITE" id="PS50222"/>
    </source>
</evidence>
<dbReference type="PROSITE" id="PS50222">
    <property type="entry name" value="EF_HAND_2"/>
    <property type="match status" value="1"/>
</dbReference>
<evidence type="ECO:0000256" key="1">
    <source>
        <dbReference type="SAM" id="Phobius"/>
    </source>
</evidence>
<evidence type="ECO:0000313" key="3">
    <source>
        <dbReference type="EMBL" id="CAH1534579.1"/>
    </source>
</evidence>
<dbReference type="RefSeq" id="WP_409931532.1">
    <property type="nucleotide sequence ID" value="NZ_CAKMTQ010000034.1"/>
</dbReference>
<dbReference type="AlphaFoldDB" id="A0AAU9Q910"/>
<organism evidence="3 4">
    <name type="scientific">Vibrio owensii</name>
    <dbReference type="NCBI Taxonomy" id="696485"/>
    <lineage>
        <taxon>Bacteria</taxon>
        <taxon>Pseudomonadati</taxon>
        <taxon>Pseudomonadota</taxon>
        <taxon>Gammaproteobacteria</taxon>
        <taxon>Vibrionales</taxon>
        <taxon>Vibrionaceae</taxon>
        <taxon>Vibrio</taxon>
    </lineage>
</organism>
<protein>
    <recommendedName>
        <fullName evidence="2">EF-hand domain-containing protein</fullName>
    </recommendedName>
</protein>
<keyword evidence="1" id="KW-1133">Transmembrane helix</keyword>
<dbReference type="Pfam" id="PF20016">
    <property type="entry name" value="ThsA_Macro"/>
    <property type="match status" value="1"/>
</dbReference>
<sequence length="275" mass="31365">MKKVNFCDAQLRQNYFAVLSLIGLITSFCLIVIKVPDENSTRFTIGVCLALFLSAVYVYMWFSANSRKCASLTINNSKIDIKVGDIFSTEGLKVIAFNEYFDSIVDNDIISEGSLNGIYINNQVDDLAEFDNTLDNNSALNKKVIDTNNDREKGKNKKYKLGTIYEKDDFLLTAFSKFDVDNRAYLNIDDYIDFLLNFWNEVDIIYSGRSVVIPLLGSGITRFKGYDTISEQELLELLIWSFKVSRMKFTYPSTVTILIHESKADKINFYALQGD</sequence>
<gene>
    <name evidence="3" type="ORF">THF1D04_40002</name>
</gene>